<gene>
    <name evidence="1" type="ORF">MCOR_19408</name>
</gene>
<dbReference type="EMBL" id="CACVKT020003431">
    <property type="protein sequence ID" value="CAC5383688.1"/>
    <property type="molecule type" value="Genomic_DNA"/>
</dbReference>
<evidence type="ECO:0000313" key="1">
    <source>
        <dbReference type="EMBL" id="CAC5383688.1"/>
    </source>
</evidence>
<dbReference type="Proteomes" id="UP000507470">
    <property type="component" value="Unassembled WGS sequence"/>
</dbReference>
<sequence length="420" mass="48385">MNGKTQSYITTSKEGENGFGKSVEGRELAKYVQKVETQILQDTNKLDKVTNQIASLLKKSDRVNVLVDSIRSNATFEGVVGENYNTVSTASPTDITSQKCILVNKGNKESRTSVMDKILSLPSESRVEEGNEYMLGDECFGSNTFERRIENDITNCGNDKTNKVIKHSVSNIVLDETLHVRIDNNSLKTVESRNYKTNMTKASISDFENLHNKDNKENIQWTTSIENDNQLKRLSTEGSSYYDNSEKHSKQVIQTRTKIRENGYKSKSMEIQHDNRVRYHSKHECFEGTTINNILNMDLDKEEFIPPNIKPEETLLFTQERFKTPRRRRRRSLEEDSCVCEWLKYNCDLFIHSLRVQNITKGHISFFRSHKGRLSYSHDIAIQAHMIVFTNGSSAQDMPTEDDDDDDNTFSFRTLRVRIN</sequence>
<accession>A0A6J8BI80</accession>
<keyword evidence="2" id="KW-1185">Reference proteome</keyword>
<proteinExistence type="predicted"/>
<name>A0A6J8BI80_MYTCO</name>
<dbReference type="AlphaFoldDB" id="A0A6J8BI80"/>
<evidence type="ECO:0000313" key="2">
    <source>
        <dbReference type="Proteomes" id="UP000507470"/>
    </source>
</evidence>
<organism evidence="1 2">
    <name type="scientific">Mytilus coruscus</name>
    <name type="common">Sea mussel</name>
    <dbReference type="NCBI Taxonomy" id="42192"/>
    <lineage>
        <taxon>Eukaryota</taxon>
        <taxon>Metazoa</taxon>
        <taxon>Spiralia</taxon>
        <taxon>Lophotrochozoa</taxon>
        <taxon>Mollusca</taxon>
        <taxon>Bivalvia</taxon>
        <taxon>Autobranchia</taxon>
        <taxon>Pteriomorphia</taxon>
        <taxon>Mytilida</taxon>
        <taxon>Mytiloidea</taxon>
        <taxon>Mytilidae</taxon>
        <taxon>Mytilinae</taxon>
        <taxon>Mytilus</taxon>
    </lineage>
</organism>
<protein>
    <submittedName>
        <fullName evidence="1">Uncharacterized protein</fullName>
    </submittedName>
</protein>
<reference evidence="1 2" key="1">
    <citation type="submission" date="2020-06" db="EMBL/GenBank/DDBJ databases">
        <authorList>
            <person name="Li R."/>
            <person name="Bekaert M."/>
        </authorList>
    </citation>
    <scope>NUCLEOTIDE SEQUENCE [LARGE SCALE GENOMIC DNA]</scope>
    <source>
        <strain evidence="2">wild</strain>
    </source>
</reference>